<protein>
    <submittedName>
        <fullName evidence="1">Uncharacterized protein</fullName>
    </submittedName>
</protein>
<accession>A0A645C816</accession>
<dbReference type="AlphaFoldDB" id="A0A645C816"/>
<proteinExistence type="predicted"/>
<reference evidence="1" key="1">
    <citation type="submission" date="2019-08" db="EMBL/GenBank/DDBJ databases">
        <authorList>
            <person name="Kucharzyk K."/>
            <person name="Murdoch R.W."/>
            <person name="Higgins S."/>
            <person name="Loffler F."/>
        </authorList>
    </citation>
    <scope>NUCLEOTIDE SEQUENCE</scope>
</reference>
<evidence type="ECO:0000313" key="1">
    <source>
        <dbReference type="EMBL" id="MPM73311.1"/>
    </source>
</evidence>
<organism evidence="1">
    <name type="scientific">bioreactor metagenome</name>
    <dbReference type="NCBI Taxonomy" id="1076179"/>
    <lineage>
        <taxon>unclassified sequences</taxon>
        <taxon>metagenomes</taxon>
        <taxon>ecological metagenomes</taxon>
    </lineage>
</organism>
<sequence length="269" mass="30926">MENAIERTESVFPADFLSFAVRSWIVLNCTFINAVFPFRDIGGDLRFEAETVFFQSRGDFLNHFPAEQLVAGFHVRDVEVGEHIGAGREGLVHPRVPEIENPSCARTEITRAEHHIGFSGEHRFQQDIVVFWCVFHVRILDADIVAGGFHESCPEGRALALVDLMMCEFDFRMFFGEFLRHAVAVVFGTVVHNHDLQRQVVLLYLQNPLHDVFERLFLIVAWNDQAEFYGHAMLLDFSRGISLYSRFPCVGHSWKTDKKTTVFSQYTPR</sequence>
<dbReference type="EMBL" id="VSSQ01025275">
    <property type="protein sequence ID" value="MPM73311.1"/>
    <property type="molecule type" value="Genomic_DNA"/>
</dbReference>
<comment type="caution">
    <text evidence="1">The sequence shown here is derived from an EMBL/GenBank/DDBJ whole genome shotgun (WGS) entry which is preliminary data.</text>
</comment>
<gene>
    <name evidence="1" type="ORF">SDC9_120291</name>
</gene>
<name>A0A645C816_9ZZZZ</name>